<proteinExistence type="predicted"/>
<sequence length="236" mass="25176">MNIVQAVWWWCPDVLCVPLRSEEGVLQFHELRLARKQGGSRWPCVMSVDSMSGQWSKGMRVWESSCLAAVGLCCYHRQLSCTPTHLAPGPSVLPRVSALWHASGYARGFVSERVSAADGRIAPTHSGRVRVAEIPSSPSFPGASCSALWPASCLGIGPTLSCQGLGTCALACFKARTARGAAGCIRGCLKGAAAAVVLLCRQLQRQWRQASCLHFCTGGRAYRVRDGIACGDGGDL</sequence>
<evidence type="ECO:0000313" key="2">
    <source>
        <dbReference type="RefSeq" id="XP_073908492.1"/>
    </source>
</evidence>
<gene>
    <name evidence="2" type="primary">LOC141415543</name>
</gene>
<evidence type="ECO:0000313" key="1">
    <source>
        <dbReference type="Proteomes" id="UP001732720"/>
    </source>
</evidence>
<dbReference type="RefSeq" id="XP_073908492.1">
    <property type="nucleotide sequence ID" value="XM_074052391.1"/>
</dbReference>
<reference evidence="2" key="1">
    <citation type="submission" date="2025-08" db="UniProtKB">
        <authorList>
            <consortium name="RefSeq"/>
        </authorList>
    </citation>
    <scope>IDENTIFICATION</scope>
</reference>
<accession>A0AC58KUB2</accession>
<keyword evidence="1" id="KW-1185">Reference proteome</keyword>
<organism evidence="1 2">
    <name type="scientific">Castor canadensis</name>
    <name type="common">American beaver</name>
    <dbReference type="NCBI Taxonomy" id="51338"/>
    <lineage>
        <taxon>Eukaryota</taxon>
        <taxon>Metazoa</taxon>
        <taxon>Chordata</taxon>
        <taxon>Craniata</taxon>
        <taxon>Vertebrata</taxon>
        <taxon>Euteleostomi</taxon>
        <taxon>Mammalia</taxon>
        <taxon>Eutheria</taxon>
        <taxon>Euarchontoglires</taxon>
        <taxon>Glires</taxon>
        <taxon>Rodentia</taxon>
        <taxon>Castorimorpha</taxon>
        <taxon>Castoridae</taxon>
        <taxon>Castor</taxon>
    </lineage>
</organism>
<protein>
    <submittedName>
        <fullName evidence="2">Uncharacterized protein</fullName>
    </submittedName>
</protein>
<dbReference type="Proteomes" id="UP001732720">
    <property type="component" value="Chromosome 13"/>
</dbReference>
<name>A0AC58KUB2_CASCN</name>